<dbReference type="Pfam" id="PF04101">
    <property type="entry name" value="Glyco_tran_28_C"/>
    <property type="match status" value="1"/>
</dbReference>
<accession>A0A2W7IYS5</accession>
<dbReference type="InterPro" id="IPR007235">
    <property type="entry name" value="Glyco_trans_28_C"/>
</dbReference>
<evidence type="ECO:0000313" key="3">
    <source>
        <dbReference type="Proteomes" id="UP000249542"/>
    </source>
</evidence>
<dbReference type="Gene3D" id="3.40.50.2000">
    <property type="entry name" value="Glycogen Phosphorylase B"/>
    <property type="match status" value="1"/>
</dbReference>
<sequence length="358" mass="41767">MLFLFMAKKKILVAPLNWGLGHATRCIPIINALQESGFEPILASDGDALQLLRKEFPTLKTYVLPSYKISYAKKGYFFKFKFLLRSYHVVKAIWAEQKATLQIHKNENLNGIISDNRLGVRLSYVKSAFITHQLNVLSGSTTFITSWLHQHYIRKFDTCWIPDVEFSPSLSGKLGHFKKKRKFEITYIGPLSRFSKKDIPLKYEYLFILSGPEPQRGLLEKRLREEIRGSENKILFICGKMEEEQKRWQEDNVTFYNFLTGKALENAFNESKFIIARAGYTTIMDVAKLEKKAFFIPTPGQTEQEYLAKRLTRKNIAPSCRQHEFKLSLLKNLKDYNGLMEYKSFLPLSSFFNFFERK</sequence>
<dbReference type="EMBL" id="QKYV01000001">
    <property type="protein sequence ID" value="PZW43823.1"/>
    <property type="molecule type" value="Genomic_DNA"/>
</dbReference>
<keyword evidence="3" id="KW-1185">Reference proteome</keyword>
<dbReference type="Proteomes" id="UP000249542">
    <property type="component" value="Unassembled WGS sequence"/>
</dbReference>
<dbReference type="SUPFAM" id="SSF53756">
    <property type="entry name" value="UDP-Glycosyltransferase/glycogen phosphorylase"/>
    <property type="match status" value="1"/>
</dbReference>
<comment type="caution">
    <text evidence="2">The sequence shown here is derived from an EMBL/GenBank/DDBJ whole genome shotgun (WGS) entry which is preliminary data.</text>
</comment>
<feature type="domain" description="Glycosyl transferase family 28 C-terminal" evidence="1">
    <location>
        <begin position="226"/>
        <end position="334"/>
    </location>
</feature>
<reference evidence="2 3" key="1">
    <citation type="submission" date="2018-06" db="EMBL/GenBank/DDBJ databases">
        <title>Genomic Encyclopedia of Archaeal and Bacterial Type Strains, Phase II (KMG-II): from individual species to whole genera.</title>
        <authorList>
            <person name="Goeker M."/>
        </authorList>
    </citation>
    <scope>NUCLEOTIDE SEQUENCE [LARGE SCALE GENOMIC DNA]</scope>
    <source>
        <strain evidence="2 3">DSM 15361</strain>
    </source>
</reference>
<protein>
    <submittedName>
        <fullName evidence="2">Uncharacterized protein (TIGR00661 family)</fullName>
    </submittedName>
</protein>
<evidence type="ECO:0000313" key="2">
    <source>
        <dbReference type="EMBL" id="PZW43823.1"/>
    </source>
</evidence>
<evidence type="ECO:0000259" key="1">
    <source>
        <dbReference type="Pfam" id="PF04101"/>
    </source>
</evidence>
<dbReference type="GO" id="GO:0016758">
    <property type="term" value="F:hexosyltransferase activity"/>
    <property type="evidence" value="ECO:0007669"/>
    <property type="project" value="InterPro"/>
</dbReference>
<organism evidence="2 3">
    <name type="scientific">Mesonia algae</name>
    <dbReference type="NCBI Taxonomy" id="213248"/>
    <lineage>
        <taxon>Bacteria</taxon>
        <taxon>Pseudomonadati</taxon>
        <taxon>Bacteroidota</taxon>
        <taxon>Flavobacteriia</taxon>
        <taxon>Flavobacteriales</taxon>
        <taxon>Flavobacteriaceae</taxon>
        <taxon>Mesonia</taxon>
    </lineage>
</organism>
<dbReference type="AlphaFoldDB" id="A0A2W7IYS5"/>
<proteinExistence type="predicted"/>
<gene>
    <name evidence="2" type="ORF">LX95_00148</name>
</gene>
<name>A0A2W7IYS5_9FLAO</name>